<proteinExistence type="predicted"/>
<dbReference type="InterPro" id="IPR023631">
    <property type="entry name" value="Amidase_dom"/>
</dbReference>
<name>A0A229RPR6_9PSEU</name>
<dbReference type="PANTHER" id="PTHR11895:SF176">
    <property type="entry name" value="AMIDASE AMID-RELATED"/>
    <property type="match status" value="1"/>
</dbReference>
<protein>
    <submittedName>
        <fullName evidence="2">Amidase</fullName>
    </submittedName>
</protein>
<comment type="caution">
    <text evidence="2">The sequence shown here is derived from an EMBL/GenBank/DDBJ whole genome shotgun (WGS) entry which is preliminary data.</text>
</comment>
<reference evidence="2 3" key="1">
    <citation type="submission" date="2017-07" db="EMBL/GenBank/DDBJ databases">
        <title>Amycolatopsis thailandensis Genome sequencing and assembly.</title>
        <authorList>
            <person name="Kaur N."/>
            <person name="Mayilraj S."/>
        </authorList>
    </citation>
    <scope>NUCLEOTIDE SEQUENCE [LARGE SCALE GENOMIC DNA]</scope>
    <source>
        <strain evidence="2 3">JCM 16380</strain>
    </source>
</reference>
<dbReference type="AlphaFoldDB" id="A0A229RPR6"/>
<dbReference type="InterPro" id="IPR036928">
    <property type="entry name" value="AS_sf"/>
</dbReference>
<dbReference type="RefSeq" id="WP_093937668.1">
    <property type="nucleotide sequence ID" value="NZ_NMQT01000119.1"/>
</dbReference>
<organism evidence="2 3">
    <name type="scientific">Amycolatopsis thailandensis</name>
    <dbReference type="NCBI Taxonomy" id="589330"/>
    <lineage>
        <taxon>Bacteria</taxon>
        <taxon>Bacillati</taxon>
        <taxon>Actinomycetota</taxon>
        <taxon>Actinomycetes</taxon>
        <taxon>Pseudonocardiales</taxon>
        <taxon>Pseudonocardiaceae</taxon>
        <taxon>Amycolatopsis</taxon>
    </lineage>
</organism>
<keyword evidence="3" id="KW-1185">Reference proteome</keyword>
<dbReference type="SUPFAM" id="SSF75304">
    <property type="entry name" value="Amidase signature (AS) enzymes"/>
    <property type="match status" value="1"/>
</dbReference>
<dbReference type="InterPro" id="IPR000120">
    <property type="entry name" value="Amidase"/>
</dbReference>
<dbReference type="Pfam" id="PF01425">
    <property type="entry name" value="Amidase"/>
    <property type="match status" value="1"/>
</dbReference>
<accession>A0A229RPR6</accession>
<dbReference type="Gene3D" id="3.90.1300.10">
    <property type="entry name" value="Amidase signature (AS) domain"/>
    <property type="match status" value="1"/>
</dbReference>
<dbReference type="OrthoDB" id="182039at2"/>
<dbReference type="GO" id="GO:0003824">
    <property type="term" value="F:catalytic activity"/>
    <property type="evidence" value="ECO:0007669"/>
    <property type="project" value="InterPro"/>
</dbReference>
<sequence>MVRREHEGSVLEAGQALRRGEVTSVELAERALAVADELGVYITRFPEHALASARRADREFAAGVDRGPLQGIPLGVKDLIAVAEAPTTAQSTVLDWGQGIDAAVTTRVKEAGGVIVGKTSTMEFGCGVPDRAKPFPIPRNPWDTERWAGGSSSGTASGIAAGMFFAGLGSDTAGSIRMPAAFCGVTGLMPTYGRVSGAGCVPLAHTLDRIGPLARTARDCAALLEVIAEVPFVAPEFTGDLTGLRVGVVREHHFPEDADPALAGVFDETLSLAEGLGATLIEVTLPYWKELTTAVLVTASCEALAHHRAELITRWPDFGVSARGIFAAGALVSGADYVQAQRVRQVVRQELARLFDDVDVIASPVASIGAPLLDDVADEAGQQNAEVFEKITTPYWNGVGNPVLAVPMGKTGDGLPLSLQLAGRLFDEATVLRAGDALQAAR</sequence>
<evidence type="ECO:0000313" key="3">
    <source>
        <dbReference type="Proteomes" id="UP000215223"/>
    </source>
</evidence>
<feature type="domain" description="Amidase" evidence="1">
    <location>
        <begin position="28"/>
        <end position="432"/>
    </location>
</feature>
<dbReference type="InterPro" id="IPR020556">
    <property type="entry name" value="Amidase_CS"/>
</dbReference>
<dbReference type="EMBL" id="NMQT01000119">
    <property type="protein sequence ID" value="OXM48647.1"/>
    <property type="molecule type" value="Genomic_DNA"/>
</dbReference>
<dbReference type="PROSITE" id="PS00571">
    <property type="entry name" value="AMIDASES"/>
    <property type="match status" value="1"/>
</dbReference>
<evidence type="ECO:0000259" key="1">
    <source>
        <dbReference type="Pfam" id="PF01425"/>
    </source>
</evidence>
<dbReference type="PANTHER" id="PTHR11895">
    <property type="entry name" value="TRANSAMIDASE"/>
    <property type="match status" value="1"/>
</dbReference>
<dbReference type="Proteomes" id="UP000215223">
    <property type="component" value="Unassembled WGS sequence"/>
</dbReference>
<gene>
    <name evidence="2" type="ORF">CFP71_31915</name>
</gene>
<evidence type="ECO:0000313" key="2">
    <source>
        <dbReference type="EMBL" id="OXM48647.1"/>
    </source>
</evidence>